<evidence type="ECO:0000256" key="1">
    <source>
        <dbReference type="ARBA" id="ARBA00007197"/>
    </source>
</evidence>
<dbReference type="FunFam" id="3.30.1390.10:FF:000001">
    <property type="entry name" value="50S ribosomal protein L7/L12"/>
    <property type="match status" value="1"/>
</dbReference>
<evidence type="ECO:0000256" key="3">
    <source>
        <dbReference type="ARBA" id="ARBA00023274"/>
    </source>
</evidence>
<comment type="similarity">
    <text evidence="1 4">Belongs to the bacterial ribosomal protein bL12 family.</text>
</comment>
<reference evidence="7 8" key="1">
    <citation type="journal article" date="2013" name="Environ. Microbiol.">
        <title>The nutrient supplying capabilities of Uzinura, an endosymbiont of armoured scale insects.</title>
        <authorList>
            <person name="Sabree Z.L."/>
            <person name="Huang C.Y."/>
            <person name="Okusu A."/>
            <person name="Moran N.A."/>
            <person name="Normark B.B."/>
        </authorList>
    </citation>
    <scope>NUCLEOTIDE SEQUENCE [LARGE SCALE GENOMIC DNA]</scope>
    <source>
        <strain evidence="7 8">ASNER</strain>
    </source>
</reference>
<dbReference type="InterPro" id="IPR013823">
    <property type="entry name" value="Ribosomal_bL12_C"/>
</dbReference>
<dbReference type="GO" id="GO:0022625">
    <property type="term" value="C:cytosolic large ribosomal subunit"/>
    <property type="evidence" value="ECO:0007669"/>
    <property type="project" value="TreeGrafter"/>
</dbReference>
<dbReference type="Gene3D" id="3.30.1390.10">
    <property type="match status" value="1"/>
</dbReference>
<keyword evidence="3 4" id="KW-0687">Ribonucleoprotein</keyword>
<dbReference type="InterPro" id="IPR036235">
    <property type="entry name" value="Ribosomal_bL12_oligo_N_sf"/>
</dbReference>
<evidence type="ECO:0000313" key="7">
    <source>
        <dbReference type="EMBL" id="AGC66811.1"/>
    </source>
</evidence>
<dbReference type="Gene3D" id="1.20.5.710">
    <property type="entry name" value="Single helix bin"/>
    <property type="match status" value="1"/>
</dbReference>
<keyword evidence="8" id="KW-1185">Reference proteome</keyword>
<dbReference type="STRING" id="1133592.ASNER_024"/>
<dbReference type="HOGENOM" id="CLU_086499_3_1_10"/>
<dbReference type="InterPro" id="IPR014719">
    <property type="entry name" value="Ribosomal_bL12_C/ClpS-like"/>
</dbReference>
<name>L7VK18_9FLAO</name>
<proteinExistence type="inferred from homology"/>
<evidence type="ECO:0000313" key="8">
    <source>
        <dbReference type="Proteomes" id="UP000011174"/>
    </source>
</evidence>
<dbReference type="GO" id="GO:0003729">
    <property type="term" value="F:mRNA binding"/>
    <property type="evidence" value="ECO:0007669"/>
    <property type="project" value="TreeGrafter"/>
</dbReference>
<organism evidence="7 8">
    <name type="scientific">Candidatus Uzinura diaspidicola str. ASNER</name>
    <dbReference type="NCBI Taxonomy" id="1133592"/>
    <lineage>
        <taxon>Bacteria</taxon>
        <taxon>Pseudomonadati</taxon>
        <taxon>Bacteroidota</taxon>
        <taxon>Flavobacteriia</taxon>
        <taxon>Flavobacteriales</taxon>
        <taxon>Candidatus Uzinura</taxon>
    </lineage>
</organism>
<dbReference type="GO" id="GO:0003735">
    <property type="term" value="F:structural constituent of ribosome"/>
    <property type="evidence" value="ECO:0007669"/>
    <property type="project" value="InterPro"/>
</dbReference>
<evidence type="ECO:0000259" key="6">
    <source>
        <dbReference type="Pfam" id="PF16320"/>
    </source>
</evidence>
<dbReference type="Pfam" id="PF16320">
    <property type="entry name" value="Ribosomal_L12_N"/>
    <property type="match status" value="1"/>
</dbReference>
<feature type="domain" description="Large ribosomal subunit protein bL12 oligomerization" evidence="6">
    <location>
        <begin position="4"/>
        <end position="33"/>
    </location>
</feature>
<evidence type="ECO:0000256" key="2">
    <source>
        <dbReference type="ARBA" id="ARBA00022980"/>
    </source>
</evidence>
<dbReference type="AlphaFoldDB" id="L7VK18"/>
<dbReference type="Pfam" id="PF00542">
    <property type="entry name" value="Ribosomal_L12"/>
    <property type="match status" value="1"/>
</dbReference>
<dbReference type="OrthoDB" id="9811748at2"/>
<dbReference type="PANTHER" id="PTHR45987:SF4">
    <property type="entry name" value="LARGE RIBOSOMAL SUBUNIT PROTEIN BL12M"/>
    <property type="match status" value="1"/>
</dbReference>
<comment type="subunit">
    <text evidence="4">Homodimer. Part of the ribosomal stalk of the 50S ribosomal subunit. Forms a multimeric L10(L12)X complex, where L10 forms an elongated spine to which 2 to 4 L12 dimers bind in a sequential fashion. Binds GTP-bound translation factors.</text>
</comment>
<sequence>MSDINKLAETLVNLKIVEVNDLAKILKEKYGLDPSANLAIPSLPKAEILDKSKEKTSFDLILKGAGSAKLTVVKRIKDLIGLGLKESKDLVDNVPKHLKKGLSKEEAESLKKQLEEVGAEVELK</sequence>
<dbReference type="PANTHER" id="PTHR45987">
    <property type="entry name" value="39S RIBOSOMAL PROTEIN L12"/>
    <property type="match status" value="1"/>
</dbReference>
<dbReference type="HAMAP" id="MF_00368">
    <property type="entry name" value="Ribosomal_bL12"/>
    <property type="match status" value="1"/>
</dbReference>
<dbReference type="SUPFAM" id="SSF54736">
    <property type="entry name" value="ClpS-like"/>
    <property type="match status" value="1"/>
</dbReference>
<dbReference type="SUPFAM" id="SSF48300">
    <property type="entry name" value="Ribosomal protein L7/12, oligomerisation (N-terminal) domain"/>
    <property type="match status" value="1"/>
</dbReference>
<dbReference type="CDD" id="cd00387">
    <property type="entry name" value="Ribosomal_L7_L12"/>
    <property type="match status" value="1"/>
</dbReference>
<evidence type="ECO:0000256" key="4">
    <source>
        <dbReference type="HAMAP-Rule" id="MF_00368"/>
    </source>
</evidence>
<gene>
    <name evidence="4 7" type="primary">rplL</name>
    <name evidence="7" type="ORF">ASNER_024</name>
</gene>
<protein>
    <recommendedName>
        <fullName evidence="4">Large ribosomal subunit protein bL12</fullName>
    </recommendedName>
</protein>
<feature type="domain" description="Large ribosomal subunit protein bL12 C-terminal" evidence="5">
    <location>
        <begin position="58"/>
        <end position="124"/>
    </location>
</feature>
<evidence type="ECO:0000259" key="5">
    <source>
        <dbReference type="Pfam" id="PF00542"/>
    </source>
</evidence>
<dbReference type="EMBL" id="CP003263">
    <property type="protein sequence ID" value="AGC66811.1"/>
    <property type="molecule type" value="Genomic_DNA"/>
</dbReference>
<dbReference type="InterPro" id="IPR000206">
    <property type="entry name" value="Ribosomal_bL12"/>
</dbReference>
<dbReference type="PATRIC" id="fig|1133592.3.peg.19"/>
<dbReference type="KEGG" id="udi:ASNER_024"/>
<dbReference type="Proteomes" id="UP000011174">
    <property type="component" value="Chromosome"/>
</dbReference>
<dbReference type="InterPro" id="IPR008932">
    <property type="entry name" value="Ribosomal_bL12_oligo"/>
</dbReference>
<dbReference type="NCBIfam" id="TIGR00855">
    <property type="entry name" value="L12"/>
    <property type="match status" value="1"/>
</dbReference>
<dbReference type="GO" id="GO:0006412">
    <property type="term" value="P:translation"/>
    <property type="evidence" value="ECO:0007669"/>
    <property type="project" value="UniProtKB-UniRule"/>
</dbReference>
<keyword evidence="2 4" id="KW-0689">Ribosomal protein</keyword>
<comment type="function">
    <text evidence="4">Forms part of the ribosomal stalk which helps the ribosome interact with GTP-bound translation factors. Is thus essential for accurate translation.</text>
</comment>
<accession>L7VK18</accession>